<gene>
    <name evidence="3" type="ORF">NP493_147g00044</name>
</gene>
<keyword evidence="2" id="KW-0472">Membrane</keyword>
<feature type="transmembrane region" description="Helical" evidence="2">
    <location>
        <begin position="303"/>
        <end position="331"/>
    </location>
</feature>
<evidence type="ECO:0000313" key="4">
    <source>
        <dbReference type="Proteomes" id="UP001209878"/>
    </source>
</evidence>
<accession>A0AAD9P4N2</accession>
<keyword evidence="2" id="KW-1133">Transmembrane helix</keyword>
<proteinExistence type="predicted"/>
<reference evidence="3" key="1">
    <citation type="journal article" date="2023" name="Mol. Biol. Evol.">
        <title>Third-Generation Sequencing Reveals the Adaptive Role of the Epigenome in Three Deep-Sea Polychaetes.</title>
        <authorList>
            <person name="Perez M."/>
            <person name="Aroh O."/>
            <person name="Sun Y."/>
            <person name="Lan Y."/>
            <person name="Juniper S.K."/>
            <person name="Young C.R."/>
            <person name="Angers B."/>
            <person name="Qian P.Y."/>
        </authorList>
    </citation>
    <scope>NUCLEOTIDE SEQUENCE</scope>
    <source>
        <strain evidence="3">R07B-5</strain>
    </source>
</reference>
<name>A0AAD9P4N2_RIDPI</name>
<dbReference type="AlphaFoldDB" id="A0AAD9P4N2"/>
<keyword evidence="4" id="KW-1185">Reference proteome</keyword>
<dbReference type="Proteomes" id="UP001209878">
    <property type="component" value="Unassembled WGS sequence"/>
</dbReference>
<keyword evidence="2" id="KW-0812">Transmembrane</keyword>
<sequence length="362" mass="38844">MRTSSLQVVSLYRRPTPEREDAMKWCSVLAACLVVGVSAVPYGQGRRMPISTTTACEAVNGSCSLPADCDLASNVFRGRCDNTSFGCCIPKDEVCAAMKGECLSQDECSAKSDYLPTPLTCSSGICCMPKRSSPRNGKAQGNGRKNGGRMGRGHGRRGWQMMLSNSTQCEAVNGSCSLPADCDLASNVFRGRCDNTSFGCCIPKDEVCAAMKGECLSQDECSAKSDYHPTRLTCSIGICCMPRRRNSGGMGQGHRGPRPGMGHRGPRPAWVTVDLVLAWVAVDLVLAWVTVDLVLAWVGVDLVLAWVAVDLVLVWVAVDPVLVWVTVLVWVAMAVDGRREQVVTVAKVITATKNINNSGRSV</sequence>
<evidence type="ECO:0000256" key="1">
    <source>
        <dbReference type="SAM" id="MobiDB-lite"/>
    </source>
</evidence>
<feature type="transmembrane region" description="Helical" evidence="2">
    <location>
        <begin position="268"/>
        <end position="291"/>
    </location>
</feature>
<organism evidence="3 4">
    <name type="scientific">Ridgeia piscesae</name>
    <name type="common">Tubeworm</name>
    <dbReference type="NCBI Taxonomy" id="27915"/>
    <lineage>
        <taxon>Eukaryota</taxon>
        <taxon>Metazoa</taxon>
        <taxon>Spiralia</taxon>
        <taxon>Lophotrochozoa</taxon>
        <taxon>Annelida</taxon>
        <taxon>Polychaeta</taxon>
        <taxon>Sedentaria</taxon>
        <taxon>Canalipalpata</taxon>
        <taxon>Sabellida</taxon>
        <taxon>Siboglinidae</taxon>
        <taxon>Ridgeia</taxon>
    </lineage>
</organism>
<feature type="region of interest" description="Disordered" evidence="1">
    <location>
        <begin position="132"/>
        <end position="153"/>
    </location>
</feature>
<dbReference type="EMBL" id="JAODUO010000147">
    <property type="protein sequence ID" value="KAK2187989.1"/>
    <property type="molecule type" value="Genomic_DNA"/>
</dbReference>
<evidence type="ECO:0000256" key="2">
    <source>
        <dbReference type="SAM" id="Phobius"/>
    </source>
</evidence>
<evidence type="ECO:0000313" key="3">
    <source>
        <dbReference type="EMBL" id="KAK2187989.1"/>
    </source>
</evidence>
<protein>
    <submittedName>
        <fullName evidence="3">Uncharacterized protein</fullName>
    </submittedName>
</protein>
<comment type="caution">
    <text evidence="3">The sequence shown here is derived from an EMBL/GenBank/DDBJ whole genome shotgun (WGS) entry which is preliminary data.</text>
</comment>